<dbReference type="AlphaFoldDB" id="V9W0V6"/>
<dbReference type="HOGENOM" id="CLU_048756_0_2_5"/>
<keyword evidence="2" id="KW-1185">Reference proteome</keyword>
<accession>V9W0V6</accession>
<protein>
    <recommendedName>
        <fullName evidence="3">Phenazine biosynthesis PhzC/PhzF protein</fullName>
    </recommendedName>
</protein>
<dbReference type="SUPFAM" id="SSF54506">
    <property type="entry name" value="Diaminopimelate epimerase-like"/>
    <property type="match status" value="1"/>
</dbReference>
<dbReference type="Pfam" id="PF02567">
    <property type="entry name" value="PhzC-PhzF"/>
    <property type="match status" value="1"/>
</dbReference>
<evidence type="ECO:0000313" key="1">
    <source>
        <dbReference type="EMBL" id="AHD03639.1"/>
    </source>
</evidence>
<dbReference type="GO" id="GO:0003824">
    <property type="term" value="F:catalytic activity"/>
    <property type="evidence" value="ECO:0007669"/>
    <property type="project" value="InterPro"/>
</dbReference>
<evidence type="ECO:0008006" key="3">
    <source>
        <dbReference type="Google" id="ProtNLM"/>
    </source>
</evidence>
<dbReference type="Gene3D" id="3.10.310.10">
    <property type="entry name" value="Diaminopimelate Epimerase, Chain A, domain 1"/>
    <property type="match status" value="2"/>
</dbReference>
<proteinExistence type="predicted"/>
<geneLocation type="plasmid" evidence="2">
    <name>2</name>
</geneLocation>
<dbReference type="KEGG" id="lmd:METH_22685"/>
<organism evidence="1 2">
    <name type="scientific">Leisingera methylohalidivorans DSM 14336</name>
    <dbReference type="NCBI Taxonomy" id="999552"/>
    <lineage>
        <taxon>Bacteria</taxon>
        <taxon>Pseudomonadati</taxon>
        <taxon>Pseudomonadota</taxon>
        <taxon>Alphaproteobacteria</taxon>
        <taxon>Rhodobacterales</taxon>
        <taxon>Roseobacteraceae</taxon>
        <taxon>Leisingera</taxon>
    </lineage>
</organism>
<name>V9W0V6_9RHOB</name>
<dbReference type="InterPro" id="IPR003719">
    <property type="entry name" value="Phenazine_PhzF-like"/>
</dbReference>
<reference evidence="1 2" key="1">
    <citation type="submission" date="2013-09" db="EMBL/GenBank/DDBJ databases">
        <authorList>
            <consortium name="DOE Joint Genome Institute"/>
            <person name="Klenk H.-P."/>
            <person name="Huntemann M."/>
            <person name="Han J."/>
            <person name="Chen A."/>
            <person name="Kyrpides N."/>
            <person name="Mavromatis K."/>
            <person name="Markowitz V."/>
            <person name="Palaniappan K."/>
            <person name="Ivanova N."/>
            <person name="Schaumberg A."/>
            <person name="Pati A."/>
            <person name="Liolios K."/>
            <person name="Nordberg H.P."/>
            <person name="Cantor M.N."/>
            <person name="Hua S.X."/>
            <person name="Woyke T."/>
        </authorList>
    </citation>
    <scope>NUCLEOTIDE SEQUENCE [LARGE SCALE GENOMIC DNA]</scope>
    <source>
        <strain evidence="1 2">DSM 14336</strain>
        <plasmid evidence="2">2</plasmid>
    </source>
</reference>
<sequence length="222" mass="23895">MCGHVTVAIFAAMFEDERITEGRYEQHTRAGIIPVEVDSGGKIWMSQPLPRFDLNAVSVAEAAPLLGLESKAIIDVASASSALRHVFVEVPDEQTLARLRPDDEGLRGLSASRGIDTIGVWCWQSGGQGRLRVRLRDLCHGVGDPEEAASGTTNGALACHIHRAGRIDAATNGEVRMIGEQGFEMGRASRVETILTEHSGNIASVRVGGHAEARLKGQYFLK</sequence>
<dbReference type="EMBL" id="CP006775">
    <property type="protein sequence ID" value="AHD03639.1"/>
    <property type="molecule type" value="Genomic_DNA"/>
</dbReference>
<evidence type="ECO:0000313" key="2">
    <source>
        <dbReference type="Proteomes" id="UP000018780"/>
    </source>
</evidence>
<dbReference type="Proteomes" id="UP000018780">
    <property type="component" value="Plasmid unnamed2"/>
</dbReference>
<keyword evidence="1" id="KW-0614">Plasmid</keyword>
<gene>
    <name evidence="1" type="ORF">METH_22685</name>
</gene>